<keyword evidence="1" id="KW-0805">Transcription regulation</keyword>
<keyword evidence="3" id="KW-0804">Transcription</keyword>
<protein>
    <submittedName>
        <fullName evidence="5">Metalloregulator ArsR/SmtB family transcription factor</fullName>
    </submittedName>
</protein>
<dbReference type="InterPro" id="IPR036388">
    <property type="entry name" value="WH-like_DNA-bd_sf"/>
</dbReference>
<dbReference type="Gene3D" id="1.10.10.10">
    <property type="entry name" value="Winged helix-like DNA-binding domain superfamily/Winged helix DNA-binding domain"/>
    <property type="match status" value="1"/>
</dbReference>
<dbReference type="SUPFAM" id="SSF46785">
    <property type="entry name" value="Winged helix' DNA-binding domain"/>
    <property type="match status" value="1"/>
</dbReference>
<comment type="caution">
    <text evidence="5">The sequence shown here is derived from an EMBL/GenBank/DDBJ whole genome shotgun (WGS) entry which is preliminary data.</text>
</comment>
<dbReference type="PANTHER" id="PTHR33154:SF18">
    <property type="entry name" value="ARSENICAL RESISTANCE OPERON REPRESSOR"/>
    <property type="match status" value="1"/>
</dbReference>
<keyword evidence="6" id="KW-1185">Reference proteome</keyword>
<dbReference type="InterPro" id="IPR051081">
    <property type="entry name" value="HTH_MetalResp_TranReg"/>
</dbReference>
<dbReference type="Pfam" id="PF01022">
    <property type="entry name" value="HTH_5"/>
    <property type="match status" value="1"/>
</dbReference>
<evidence type="ECO:0000256" key="3">
    <source>
        <dbReference type="ARBA" id="ARBA00023163"/>
    </source>
</evidence>
<organism evidence="5 6">
    <name type="scientific">Stygiobacter electus</name>
    <dbReference type="NCBI Taxonomy" id="3032292"/>
    <lineage>
        <taxon>Bacteria</taxon>
        <taxon>Pseudomonadati</taxon>
        <taxon>Ignavibacteriota</taxon>
        <taxon>Ignavibacteria</taxon>
        <taxon>Ignavibacteriales</taxon>
        <taxon>Melioribacteraceae</taxon>
        <taxon>Stygiobacter</taxon>
    </lineage>
</organism>
<dbReference type="CDD" id="cd00090">
    <property type="entry name" value="HTH_ARSR"/>
    <property type="match status" value="1"/>
</dbReference>
<evidence type="ECO:0000256" key="2">
    <source>
        <dbReference type="ARBA" id="ARBA00023125"/>
    </source>
</evidence>
<proteinExistence type="predicted"/>
<dbReference type="InterPro" id="IPR011991">
    <property type="entry name" value="ArsR-like_HTH"/>
</dbReference>
<gene>
    <name evidence="5" type="ORF">P0M35_10260</name>
</gene>
<evidence type="ECO:0000259" key="4">
    <source>
        <dbReference type="PROSITE" id="PS50987"/>
    </source>
</evidence>
<feature type="domain" description="HTH arsR-type" evidence="4">
    <location>
        <begin position="44"/>
        <end position="147"/>
    </location>
</feature>
<dbReference type="PANTHER" id="PTHR33154">
    <property type="entry name" value="TRANSCRIPTIONAL REGULATOR, ARSR FAMILY"/>
    <property type="match status" value="1"/>
</dbReference>
<dbReference type="PROSITE" id="PS50987">
    <property type="entry name" value="HTH_ARSR_2"/>
    <property type="match status" value="1"/>
</dbReference>
<dbReference type="AlphaFoldDB" id="A0AAE3P1V0"/>
<dbReference type="InterPro" id="IPR036390">
    <property type="entry name" value="WH_DNA-bd_sf"/>
</dbReference>
<dbReference type="Proteomes" id="UP001221302">
    <property type="component" value="Unassembled WGS sequence"/>
</dbReference>
<name>A0AAE3P1V0_9BACT</name>
<dbReference type="RefSeq" id="WP_321536305.1">
    <property type="nucleotide sequence ID" value="NZ_JARGDL010000014.1"/>
</dbReference>
<evidence type="ECO:0000313" key="5">
    <source>
        <dbReference type="EMBL" id="MDF1612534.1"/>
    </source>
</evidence>
<dbReference type="EMBL" id="JARGDL010000014">
    <property type="protein sequence ID" value="MDF1612534.1"/>
    <property type="molecule type" value="Genomic_DNA"/>
</dbReference>
<dbReference type="InterPro" id="IPR001845">
    <property type="entry name" value="HTH_ArsR_DNA-bd_dom"/>
</dbReference>
<dbReference type="NCBIfam" id="NF033788">
    <property type="entry name" value="HTH_metalloreg"/>
    <property type="match status" value="1"/>
</dbReference>
<accession>A0AAE3P1V0</accession>
<evidence type="ECO:0000256" key="1">
    <source>
        <dbReference type="ARBA" id="ARBA00023015"/>
    </source>
</evidence>
<evidence type="ECO:0000313" key="6">
    <source>
        <dbReference type="Proteomes" id="UP001221302"/>
    </source>
</evidence>
<keyword evidence="2" id="KW-0238">DNA-binding</keyword>
<dbReference type="GO" id="GO:0003677">
    <property type="term" value="F:DNA binding"/>
    <property type="evidence" value="ECO:0007669"/>
    <property type="project" value="UniProtKB-KW"/>
</dbReference>
<sequence>MIFDYKSINNSNFVLNILKDLLIVIIELDICIIPHIFVCNKWHIKYMEAIIEKFKALSDETRLRILNLFLKNGKNLCVCELMDALQLPQYAISKALTIMKNAGLFTTAKEGTWVYYRLNKDIQENKALFNFINNYLSSPLLDKDEERLNKRLLLREKDKCVVGIIPEEDLLKLIKEKL</sequence>
<reference evidence="5" key="1">
    <citation type="submission" date="2023-03" db="EMBL/GenBank/DDBJ databases">
        <title>Stygiobacter electus gen. nov., sp. nov., facultatively anaerobic thermotolerant bacterium of the class Ignavibacteria from a well of Yessentuki mineral water deposit.</title>
        <authorList>
            <person name="Podosokorskaya O.A."/>
            <person name="Elcheninov A.G."/>
            <person name="Petrova N.F."/>
            <person name="Zavarzina D.G."/>
            <person name="Kublanov I.V."/>
            <person name="Merkel A.Y."/>
        </authorList>
    </citation>
    <scope>NUCLEOTIDE SEQUENCE</scope>
    <source>
        <strain evidence="5">09-Me</strain>
    </source>
</reference>
<dbReference type="GO" id="GO:0003700">
    <property type="term" value="F:DNA-binding transcription factor activity"/>
    <property type="evidence" value="ECO:0007669"/>
    <property type="project" value="InterPro"/>
</dbReference>
<dbReference type="SMART" id="SM00418">
    <property type="entry name" value="HTH_ARSR"/>
    <property type="match status" value="1"/>
</dbReference>
<dbReference type="PRINTS" id="PR00778">
    <property type="entry name" value="HTHARSR"/>
</dbReference>